<feature type="region of interest" description="Disordered" evidence="1">
    <location>
        <begin position="207"/>
        <end position="243"/>
    </location>
</feature>
<name>A0AAE0KHQ3_9PEZI</name>
<evidence type="ECO:0008006" key="6">
    <source>
        <dbReference type="Google" id="ProtNLM"/>
    </source>
</evidence>
<reference evidence="4" key="2">
    <citation type="submission" date="2023-06" db="EMBL/GenBank/DDBJ databases">
        <authorList>
            <consortium name="Lawrence Berkeley National Laboratory"/>
            <person name="Haridas S."/>
            <person name="Hensen N."/>
            <person name="Bonometti L."/>
            <person name="Westerberg I."/>
            <person name="Brannstrom I.O."/>
            <person name="Guillou S."/>
            <person name="Cros-Aarteil S."/>
            <person name="Calhoun S."/>
            <person name="Kuo A."/>
            <person name="Mondo S."/>
            <person name="Pangilinan J."/>
            <person name="Riley R."/>
            <person name="Labutti K."/>
            <person name="Andreopoulos B."/>
            <person name="Lipzen A."/>
            <person name="Chen C."/>
            <person name="Yanf M."/>
            <person name="Daum C."/>
            <person name="Ng V."/>
            <person name="Clum A."/>
            <person name="Steindorff A."/>
            <person name="Ohm R."/>
            <person name="Martin F."/>
            <person name="Silar P."/>
            <person name="Natvig D."/>
            <person name="Lalanne C."/>
            <person name="Gautier V."/>
            <person name="Ament-Velasquez S.L."/>
            <person name="Kruys A."/>
            <person name="Hutchinson M.I."/>
            <person name="Powell A.J."/>
            <person name="Barry K."/>
            <person name="Miller A.N."/>
            <person name="Grigoriev I.V."/>
            <person name="Debuchy R."/>
            <person name="Gladieux P."/>
            <person name="Thoren M.H."/>
            <person name="Johannesson H."/>
        </authorList>
    </citation>
    <scope>NUCLEOTIDE SEQUENCE</scope>
    <source>
        <strain evidence="4">CBS 958.72</strain>
    </source>
</reference>
<keyword evidence="5" id="KW-1185">Reference proteome</keyword>
<gene>
    <name evidence="4" type="ORF">B0T24DRAFT_699858</name>
</gene>
<dbReference type="EMBL" id="JAULSN010000003">
    <property type="protein sequence ID" value="KAK3376372.1"/>
    <property type="molecule type" value="Genomic_DNA"/>
</dbReference>
<evidence type="ECO:0000313" key="5">
    <source>
        <dbReference type="Proteomes" id="UP001287356"/>
    </source>
</evidence>
<feature type="chain" id="PRO_5042275852" description="Mid2 domain-containing protein" evidence="3">
    <location>
        <begin position="29"/>
        <end position="305"/>
    </location>
</feature>
<feature type="compositionally biased region" description="Low complexity" evidence="1">
    <location>
        <begin position="207"/>
        <end position="220"/>
    </location>
</feature>
<keyword evidence="2" id="KW-0812">Transmembrane</keyword>
<dbReference type="Proteomes" id="UP001287356">
    <property type="component" value="Unassembled WGS sequence"/>
</dbReference>
<evidence type="ECO:0000256" key="3">
    <source>
        <dbReference type="SAM" id="SignalP"/>
    </source>
</evidence>
<dbReference type="AlphaFoldDB" id="A0AAE0KHQ3"/>
<feature type="region of interest" description="Disordered" evidence="1">
    <location>
        <begin position="280"/>
        <end position="305"/>
    </location>
</feature>
<feature type="transmembrane region" description="Helical" evidence="2">
    <location>
        <begin position="253"/>
        <end position="276"/>
    </location>
</feature>
<evidence type="ECO:0000313" key="4">
    <source>
        <dbReference type="EMBL" id="KAK3376372.1"/>
    </source>
</evidence>
<comment type="caution">
    <text evidence="4">The sequence shown here is derived from an EMBL/GenBank/DDBJ whole genome shotgun (WGS) entry which is preliminary data.</text>
</comment>
<proteinExistence type="predicted"/>
<keyword evidence="2" id="KW-0472">Membrane</keyword>
<keyword evidence="3" id="KW-0732">Signal</keyword>
<protein>
    <recommendedName>
        <fullName evidence="6">Mid2 domain-containing protein</fullName>
    </recommendedName>
</protein>
<keyword evidence="2" id="KW-1133">Transmembrane helix</keyword>
<sequence length="305" mass="32312">MSFVPRGLLGSLTFAAWLELLAVATTSAARRDTPVQCLDLAICQQATLSSTRYVTSSYYSTVYSSGTSWEYTTSTHYSTTTTHSQGGVSTSTVWVTVTTTRNAKRAAPTVPTPTMTQTHGIQGAAVLPTVEPVLIGGQTPITDMLRRGLEEIGLLERRAITSYITVPYTSTYYSYIYTTVGSLVTSTSSTVVESTITSTVVDDASSTRTVTSTTTSTVGSGEQTPPVTPPVTPPAGQQLVGSSGSSSLNTAKVVGIIVSAVCAVLGLTFTVIWRIYVHKKRRREKESGPGNGGEGQNYHNPGAWT</sequence>
<feature type="signal peptide" evidence="3">
    <location>
        <begin position="1"/>
        <end position="28"/>
    </location>
</feature>
<organism evidence="4 5">
    <name type="scientific">Lasiosphaeria ovina</name>
    <dbReference type="NCBI Taxonomy" id="92902"/>
    <lineage>
        <taxon>Eukaryota</taxon>
        <taxon>Fungi</taxon>
        <taxon>Dikarya</taxon>
        <taxon>Ascomycota</taxon>
        <taxon>Pezizomycotina</taxon>
        <taxon>Sordariomycetes</taxon>
        <taxon>Sordariomycetidae</taxon>
        <taxon>Sordariales</taxon>
        <taxon>Lasiosphaeriaceae</taxon>
        <taxon>Lasiosphaeria</taxon>
    </lineage>
</organism>
<evidence type="ECO:0000256" key="2">
    <source>
        <dbReference type="SAM" id="Phobius"/>
    </source>
</evidence>
<accession>A0AAE0KHQ3</accession>
<reference evidence="4" key="1">
    <citation type="journal article" date="2023" name="Mol. Phylogenet. Evol.">
        <title>Genome-scale phylogeny and comparative genomics of the fungal order Sordariales.</title>
        <authorList>
            <person name="Hensen N."/>
            <person name="Bonometti L."/>
            <person name="Westerberg I."/>
            <person name="Brannstrom I.O."/>
            <person name="Guillou S."/>
            <person name="Cros-Aarteil S."/>
            <person name="Calhoun S."/>
            <person name="Haridas S."/>
            <person name="Kuo A."/>
            <person name="Mondo S."/>
            <person name="Pangilinan J."/>
            <person name="Riley R."/>
            <person name="LaButti K."/>
            <person name="Andreopoulos B."/>
            <person name="Lipzen A."/>
            <person name="Chen C."/>
            <person name="Yan M."/>
            <person name="Daum C."/>
            <person name="Ng V."/>
            <person name="Clum A."/>
            <person name="Steindorff A."/>
            <person name="Ohm R.A."/>
            <person name="Martin F."/>
            <person name="Silar P."/>
            <person name="Natvig D.O."/>
            <person name="Lalanne C."/>
            <person name="Gautier V."/>
            <person name="Ament-Velasquez S.L."/>
            <person name="Kruys A."/>
            <person name="Hutchinson M.I."/>
            <person name="Powell A.J."/>
            <person name="Barry K."/>
            <person name="Miller A.N."/>
            <person name="Grigoriev I.V."/>
            <person name="Debuchy R."/>
            <person name="Gladieux P."/>
            <person name="Hiltunen Thoren M."/>
            <person name="Johannesson H."/>
        </authorList>
    </citation>
    <scope>NUCLEOTIDE SEQUENCE</scope>
    <source>
        <strain evidence="4">CBS 958.72</strain>
    </source>
</reference>
<evidence type="ECO:0000256" key="1">
    <source>
        <dbReference type="SAM" id="MobiDB-lite"/>
    </source>
</evidence>